<evidence type="ECO:0000313" key="11">
    <source>
        <dbReference type="Proteomes" id="UP000519158"/>
    </source>
</evidence>
<evidence type="ECO:0000313" key="9">
    <source>
        <dbReference type="Proteomes" id="UP000244080"/>
    </source>
</evidence>
<dbReference type="EMBL" id="JAUYVK010000001">
    <property type="protein sequence ID" value="MDP2487928.1"/>
    <property type="molecule type" value="Genomic_DNA"/>
</dbReference>
<reference evidence="4 11" key="5">
    <citation type="submission" date="2019-09" db="EMBL/GenBank/DDBJ databases">
        <title>Draft genome sequencing and comparative genomics of hatchery-associated Vibrios.</title>
        <authorList>
            <person name="Kehlet-Delgado H."/>
            <person name="Mueller R.S."/>
        </authorList>
    </citation>
    <scope>NUCLEOTIDE SEQUENCE [LARGE SCALE GENOMIC DNA]</scope>
    <source>
        <strain evidence="4 11">99-70-13A3</strain>
    </source>
</reference>
<reference evidence="3 12" key="8">
    <citation type="submission" date="2024-06" db="EMBL/GenBank/DDBJ databases">
        <authorList>
            <person name="Steensen K."/>
            <person name="Seneca J."/>
            <person name="Bartlau N."/>
            <person name="Yu A.X."/>
            <person name="Polz M.F."/>
        </authorList>
    </citation>
    <scope>NUCLEOTIDE SEQUENCE [LARGE SCALE GENOMIC DNA]</scope>
    <source>
        <strain evidence="3 12">1F145</strain>
    </source>
</reference>
<dbReference type="Proteomes" id="UP001159663">
    <property type="component" value="Unassembled WGS sequence"/>
</dbReference>
<dbReference type="RefSeq" id="WP_004734656.1">
    <property type="nucleotide sequence ID" value="NZ_AP025508.1"/>
</dbReference>
<dbReference type="Proteomes" id="UP000519158">
    <property type="component" value="Unassembled WGS sequence"/>
</dbReference>
<dbReference type="AlphaFoldDB" id="A0A0N8GWU4"/>
<gene>
    <name evidence="3" type="ORF">ACED33_05760</name>
    <name evidence="5" type="ORF">BCV19_15485</name>
    <name evidence="7" type="ORF">CWO07_20525</name>
    <name evidence="6" type="ORF">CWO36_12705</name>
    <name evidence="4" type="ORF">F0234_02375</name>
    <name evidence="1" type="ORF">L8R85_11895</name>
    <name evidence="2" type="ORF">Q8W38_01180</name>
</gene>
<evidence type="ECO:0000313" key="12">
    <source>
        <dbReference type="Proteomes" id="UP001569200"/>
    </source>
</evidence>
<reference evidence="9 10" key="3">
    <citation type="submission" date="2017-11" db="EMBL/GenBank/DDBJ databases">
        <title>Population delineation of vibrios coincides with oyster pathogenicity.</title>
        <authorList>
            <person name="Bruto M."/>
            <person name="Labreuche Y."/>
            <person name="James A."/>
            <person name="Piel D."/>
            <person name="Chenivesse S."/>
            <person name="Petton B."/>
            <person name="Polz M.F."/>
            <person name="Le Roux F."/>
        </authorList>
    </citation>
    <scope>NUCLEOTIDE SEQUENCE [LARGE SCALE GENOMIC DNA]</scope>
    <source>
        <strain evidence="6 9">1F_55</strain>
        <strain evidence="7 10">FF_144</strain>
    </source>
</reference>
<dbReference type="Proteomes" id="UP001569200">
    <property type="component" value="Unassembled WGS sequence"/>
</dbReference>
<reference evidence="1" key="6">
    <citation type="submission" date="2022-01" db="EMBL/GenBank/DDBJ databases">
        <title>Vibrio aestuarianus Clade A and Clade B isolates are associated with Pacific oyster (Crassostrea gigas) disease outbreaks across Ireland.</title>
        <authorList>
            <person name="Coyle N."/>
            <person name="O'Toole C."/>
            <person name="Thomas J.C.L."/>
            <person name="Ryder D."/>
            <person name="Cheslett D."/>
            <person name="Feist S."/>
            <person name="Bean T."/>
            <person name="Joseph A."/>
            <person name="Waina A."/>
            <person name="Feil E."/>
            <person name="Verner-Jeffreys D.W."/>
        </authorList>
    </citation>
    <scope>NUCLEOTIDE SEQUENCE</scope>
    <source>
        <strain evidence="1">S/17/14 A</strain>
    </source>
</reference>
<reference evidence="5" key="2">
    <citation type="submission" date="2016-07" db="EMBL/GenBank/DDBJ databases">
        <authorList>
            <person name="Wan K."/>
            <person name="Booth B."/>
            <person name="Spirohn K."/>
            <person name="Hao T."/>
            <person name="Hu Y."/>
            <person name="Calderwood M."/>
            <person name="Hill D."/>
            <person name="Mohr S."/>
            <person name="Vidal M."/>
            <person name="Celniker S."/>
            <person name="Perrimon N."/>
        </authorList>
    </citation>
    <scope>NUCLEOTIDE SEQUENCE</scope>
    <source>
        <strain evidence="5">10N.286.54.F3</strain>
    </source>
</reference>
<evidence type="ECO:0000313" key="2">
    <source>
        <dbReference type="EMBL" id="MDP2487928.1"/>
    </source>
</evidence>
<dbReference type="EMBL" id="PIFK01000051">
    <property type="protein sequence ID" value="PTP26714.1"/>
    <property type="molecule type" value="Genomic_DNA"/>
</dbReference>
<dbReference type="Proteomes" id="UP001177883">
    <property type="component" value="Unassembled WGS sequence"/>
</dbReference>
<name>A0A0N8GWU4_VIBSP</name>
<evidence type="ECO:0000313" key="10">
    <source>
        <dbReference type="Proteomes" id="UP000244197"/>
    </source>
</evidence>
<comment type="caution">
    <text evidence="7">The sequence shown here is derived from an EMBL/GenBank/DDBJ whole genome shotgun (WGS) entry which is preliminary data.</text>
</comment>
<evidence type="ECO:0000313" key="7">
    <source>
        <dbReference type="EMBL" id="PTP26714.1"/>
    </source>
</evidence>
<evidence type="ECO:0000313" key="5">
    <source>
        <dbReference type="EMBL" id="PMF18658.1"/>
    </source>
</evidence>
<dbReference type="Proteomes" id="UP000244197">
    <property type="component" value="Unassembled WGS sequence"/>
</dbReference>
<reference evidence="8" key="1">
    <citation type="submission" date="2016-07" db="EMBL/GenBank/DDBJ databases">
        <title>Nontailed viruses are major unrecognized killers of bacteria in the ocean.</title>
        <authorList>
            <person name="Kauffman K."/>
            <person name="Hussain F."/>
            <person name="Yang J."/>
            <person name="Arevalo P."/>
            <person name="Brown J."/>
            <person name="Cutler M."/>
            <person name="Kelly L."/>
            <person name="Polz M.F."/>
        </authorList>
    </citation>
    <scope>NUCLEOTIDE SEQUENCE [LARGE SCALE GENOMIC DNA]</scope>
    <source>
        <strain evidence="8">10N.286.54.F3</strain>
    </source>
</reference>
<evidence type="ECO:0000313" key="3">
    <source>
        <dbReference type="EMBL" id="MEZ8180172.1"/>
    </source>
</evidence>
<evidence type="ECO:0000313" key="8">
    <source>
        <dbReference type="Proteomes" id="UP000235405"/>
    </source>
</evidence>
<dbReference type="EMBL" id="VTXL01000001">
    <property type="protein sequence ID" value="NOJ11603.1"/>
    <property type="molecule type" value="Genomic_DNA"/>
</dbReference>
<sequence length="118" mass="13875">MSEELFTQKRKYYRLKYPKKARPVMRIKDELFHVSEVSEKGVRLMMRNIIPVYRGFSMAGSLRLHDNNTIDISGAVLRQEGDEVIVQLLEGPSFKDMVSEQRHIRQRYPVFFASLRVA</sequence>
<proteinExistence type="predicted"/>
<dbReference type="EMBL" id="JAKMYX010000039">
    <property type="protein sequence ID" value="MDH5921729.1"/>
    <property type="molecule type" value="Genomic_DNA"/>
</dbReference>
<reference evidence="2" key="7">
    <citation type="submission" date="2023-07" db="EMBL/GenBank/DDBJ databases">
        <title>Genome content predicts the carbon catabolic preferences of heterotrophic bacteria.</title>
        <authorList>
            <person name="Gralka M."/>
        </authorList>
    </citation>
    <scope>NUCLEOTIDE SEQUENCE</scope>
    <source>
        <strain evidence="2">6E03</strain>
    </source>
</reference>
<protein>
    <submittedName>
        <fullName evidence="5">Peptide chain release factor A</fullName>
    </submittedName>
    <submittedName>
        <fullName evidence="7">PilZ domain-containing protein</fullName>
    </submittedName>
</protein>
<dbReference type="Proteomes" id="UP000244080">
    <property type="component" value="Unassembled WGS sequence"/>
</dbReference>
<dbReference type="EMBL" id="PIGA01000018">
    <property type="protein sequence ID" value="PTP18716.1"/>
    <property type="molecule type" value="Genomic_DNA"/>
</dbReference>
<dbReference type="EMBL" id="JBGOOW010000004">
    <property type="protein sequence ID" value="MEZ8180172.1"/>
    <property type="molecule type" value="Genomic_DNA"/>
</dbReference>
<dbReference type="GeneID" id="72396518"/>
<dbReference type="Proteomes" id="UP000235405">
    <property type="component" value="Unassembled WGS sequence"/>
</dbReference>
<organism evidence="7 10">
    <name type="scientific">Vibrio splendidus</name>
    <dbReference type="NCBI Taxonomy" id="29497"/>
    <lineage>
        <taxon>Bacteria</taxon>
        <taxon>Pseudomonadati</taxon>
        <taxon>Pseudomonadota</taxon>
        <taxon>Gammaproteobacteria</taxon>
        <taxon>Vibrionales</taxon>
        <taxon>Vibrionaceae</taxon>
        <taxon>Vibrio</taxon>
    </lineage>
</organism>
<evidence type="ECO:0000313" key="4">
    <source>
        <dbReference type="EMBL" id="NOJ11603.1"/>
    </source>
</evidence>
<dbReference type="EMBL" id="MCSW01000204">
    <property type="protein sequence ID" value="PMF18658.1"/>
    <property type="molecule type" value="Genomic_DNA"/>
</dbReference>
<evidence type="ECO:0000313" key="6">
    <source>
        <dbReference type="EMBL" id="PTP18716.1"/>
    </source>
</evidence>
<accession>A0A0N8GWU4</accession>
<accession>A0A1C3IIW3</accession>
<reference evidence="5" key="4">
    <citation type="journal article" date="2018" name="Nature">
        <title>A major lineage of non-tailed dsDNA viruses as unrecognized killers of marine bacteria.</title>
        <authorList>
            <person name="Kauffman K.M."/>
            <person name="Hussain F.A."/>
            <person name="Yang J."/>
            <person name="Arevalo P."/>
            <person name="Brown J.M."/>
            <person name="Chang W.K."/>
            <person name="VanInsberghe D."/>
            <person name="Elsherbini J."/>
            <person name="Sharma R.S."/>
            <person name="Cutler M.B."/>
            <person name="Kelly L."/>
            <person name="Polz M.F."/>
        </authorList>
    </citation>
    <scope>NUCLEOTIDE SEQUENCE</scope>
    <source>
        <strain evidence="5">10N.286.54.F3</strain>
    </source>
</reference>
<evidence type="ECO:0000313" key="1">
    <source>
        <dbReference type="EMBL" id="MDH5921729.1"/>
    </source>
</evidence>
<keyword evidence="12" id="KW-1185">Reference proteome</keyword>